<dbReference type="EMBL" id="CP076134">
    <property type="protein sequence ID" value="QWG14219.1"/>
    <property type="molecule type" value="Genomic_DNA"/>
</dbReference>
<gene>
    <name evidence="2" type="ORF">KMZ29_05905</name>
</gene>
<organism evidence="2 3">
    <name type="scientific">Bradyrhizobium sediminis</name>
    <dbReference type="NCBI Taxonomy" id="2840469"/>
    <lineage>
        <taxon>Bacteria</taxon>
        <taxon>Pseudomonadati</taxon>
        <taxon>Pseudomonadota</taxon>
        <taxon>Alphaproteobacteria</taxon>
        <taxon>Hyphomicrobiales</taxon>
        <taxon>Nitrobacteraceae</taxon>
        <taxon>Bradyrhizobium</taxon>
    </lineage>
</organism>
<dbReference type="PANTHER" id="PTHR14859:SF1">
    <property type="entry name" value="PGAP2-INTERACTING PROTEIN"/>
    <property type="match status" value="1"/>
</dbReference>
<dbReference type="GO" id="GO:0004519">
    <property type="term" value="F:endonuclease activity"/>
    <property type="evidence" value="ECO:0007669"/>
    <property type="project" value="UniProtKB-KW"/>
</dbReference>
<dbReference type="Proteomes" id="UP000680839">
    <property type="component" value="Chromosome"/>
</dbReference>
<dbReference type="InterPro" id="IPR005135">
    <property type="entry name" value="Endo/exonuclease/phosphatase"/>
</dbReference>
<keyword evidence="2" id="KW-0255">Endonuclease</keyword>
<accession>A0A975RNW2</accession>
<dbReference type="Gene3D" id="3.60.10.10">
    <property type="entry name" value="Endonuclease/exonuclease/phosphatase"/>
    <property type="match status" value="1"/>
</dbReference>
<dbReference type="InterPro" id="IPR036691">
    <property type="entry name" value="Endo/exonu/phosph_ase_sf"/>
</dbReference>
<evidence type="ECO:0000259" key="1">
    <source>
        <dbReference type="Pfam" id="PF03372"/>
    </source>
</evidence>
<sequence>MSAKNLRIATWNMASNQNYDAVAAKIAELDIDICALQEVSLDPAADLPVLFGRGPGNASGYCWHFTPALVPEELGGGKPEYYGLAILSRIPLSRTAAFQLGPASTGSAVDAENEPRILQVAALALERPAFIGNTHLAATADWSSSAVRRSQAGKIAGMLRPLAAQGPLILCGDFNVEPSSSDLAELRQTLPYSYSSTERTYLEDHGRPPIDFFCSSVALEAKVSVFPADGLSDHNIVVATFSGLGSRA</sequence>
<dbReference type="RefSeq" id="WP_215622854.1">
    <property type="nucleotide sequence ID" value="NZ_CP076134.1"/>
</dbReference>
<dbReference type="AlphaFoldDB" id="A0A975RNW2"/>
<dbReference type="InterPro" id="IPR051916">
    <property type="entry name" value="GPI-anchor_lipid_remodeler"/>
</dbReference>
<feature type="domain" description="Endonuclease/exonuclease/phosphatase" evidence="1">
    <location>
        <begin position="9"/>
        <end position="234"/>
    </location>
</feature>
<dbReference type="Pfam" id="PF03372">
    <property type="entry name" value="Exo_endo_phos"/>
    <property type="match status" value="1"/>
</dbReference>
<dbReference type="PANTHER" id="PTHR14859">
    <property type="entry name" value="CALCOFLUOR WHITE HYPERSENSITIVE PROTEIN PRECURSOR"/>
    <property type="match status" value="1"/>
</dbReference>
<protein>
    <submittedName>
        <fullName evidence="2">Endonuclease/exonuclease/phosphatase family protein</fullName>
    </submittedName>
</protein>
<reference evidence="2" key="1">
    <citation type="submission" date="2021-06" db="EMBL/GenBank/DDBJ databases">
        <title>Bradyrhizobium sp. S2-20-1 Genome sequencing.</title>
        <authorList>
            <person name="Jin L."/>
        </authorList>
    </citation>
    <scope>NUCLEOTIDE SEQUENCE</scope>
    <source>
        <strain evidence="2">S2-20-1</strain>
    </source>
</reference>
<name>A0A975RNW2_9BRAD</name>
<keyword evidence="2" id="KW-0540">Nuclease</keyword>
<evidence type="ECO:0000313" key="2">
    <source>
        <dbReference type="EMBL" id="QWG14219.1"/>
    </source>
</evidence>
<evidence type="ECO:0000313" key="3">
    <source>
        <dbReference type="Proteomes" id="UP000680839"/>
    </source>
</evidence>
<dbReference type="GO" id="GO:0006506">
    <property type="term" value="P:GPI anchor biosynthetic process"/>
    <property type="evidence" value="ECO:0007669"/>
    <property type="project" value="TreeGrafter"/>
</dbReference>
<keyword evidence="2" id="KW-0378">Hydrolase</keyword>
<dbReference type="SUPFAM" id="SSF56219">
    <property type="entry name" value="DNase I-like"/>
    <property type="match status" value="1"/>
</dbReference>
<proteinExistence type="predicted"/>
<dbReference type="GO" id="GO:0016020">
    <property type="term" value="C:membrane"/>
    <property type="evidence" value="ECO:0007669"/>
    <property type="project" value="GOC"/>
</dbReference>